<feature type="domain" description="Ubiquitin-like" evidence="4">
    <location>
        <begin position="758"/>
        <end position="825"/>
    </location>
</feature>
<dbReference type="CDD" id="cd17039">
    <property type="entry name" value="Ubl_ubiquitin_like"/>
    <property type="match status" value="6"/>
</dbReference>
<name>A0AAV7KIL2_9METZ</name>
<evidence type="ECO:0000256" key="3">
    <source>
        <dbReference type="SAM" id="MobiDB-lite"/>
    </source>
</evidence>
<feature type="domain" description="Ubiquitin-like" evidence="4">
    <location>
        <begin position="143"/>
        <end position="218"/>
    </location>
</feature>
<feature type="compositionally biased region" description="Polar residues" evidence="3">
    <location>
        <begin position="523"/>
        <end position="563"/>
    </location>
</feature>
<evidence type="ECO:0000256" key="2">
    <source>
        <dbReference type="ARBA" id="ARBA00022490"/>
    </source>
</evidence>
<dbReference type="InterPro" id="IPR019956">
    <property type="entry name" value="Ubiquitin_dom"/>
</dbReference>
<sequence>MQIKILTDRNEIIIEVTFTDRIDAVKEKIAEKLGCEIHRQRLSFQGVILEDHKQISQYPISQESSLNLEIRMRLYVKMASMTLDLDCYPSWSISEVKHEIGQKVQVPANNQMLSYKDEELKNNKTVRDYDFRDQTCIAMSGVIMVTVNFPSGKCMRYPFDQQATVFAIKQEVWENERIPTDRQTLNYKGRELRGDQTFSSIRYRDGDNIYLAIQHSPADIIQVFVKTPIGQKRFISISKYEAVGRIEDKVGFQLEDLFSHICYYKGKVLDDVNVVEVYNIQQLAELELRSCEDRIPVFVILASGTVSSFYVKPSELVSDVTARIRSKLHVPNEHRKLYHNHRLLPNDQIIRNCDMIPGDNLLFGTDDSFSITVYPSGIPVDILVRNTDRIKDLKYQVERREKIPFHLQEFTFQGSILDNEQLVSSTQLRCGTMIILTIISNPSNMIDVKLFDLSKNKMNIAGNSEFSTVGNLQNRIAFSEQDVSFVFKDIVMKQSKLLSNYGIRHESEILVVSANYNILAVPPSNTNRSHYTGTTPAENVNYDSRNQFPVFNANYQDGASSHLNYPYQQHQQPDQPPYQSQQQQTHIHQQQPQYHQQPRQHTNFSPQHSNIHQQHTNFPPQQPQYHQQPRQHTNFPPQQTNIHQQQTNFPPQQTNIHQQHTNFPPQQTNIHQQQTNFPPQQTNIHQQQTNFPPQQTQFPQQQPQNQNTYPQQQSQHDTPSELVLLSSLPIPHTENFEQSHDRLDFLTKSTIASKEICMHLSHHVTGTFQVQCTTHESIATLKERIFHHTRIPSSKIHLLHDDQLLSNDKRTLEEYKIMYDRVIKLNDLLRISVTYESNDIIRWVNGIDFVSTLGADIAEELKMDKDNLILTYKDAILDFDKRLNQYQIDFDSKIIAEKIRK</sequence>
<comment type="subcellular location">
    <subcellularLocation>
        <location evidence="1">Cytoplasm</location>
        <location evidence="1">Cytosol</location>
    </subcellularLocation>
</comment>
<dbReference type="GO" id="GO:0071818">
    <property type="term" value="C:BAT3 complex"/>
    <property type="evidence" value="ECO:0007669"/>
    <property type="project" value="TreeGrafter"/>
</dbReference>
<dbReference type="SMART" id="SM00213">
    <property type="entry name" value="UBQ"/>
    <property type="match status" value="7"/>
</dbReference>
<dbReference type="Pfam" id="PF00240">
    <property type="entry name" value="ubiquitin"/>
    <property type="match status" value="5"/>
</dbReference>
<dbReference type="Gene3D" id="3.10.20.90">
    <property type="entry name" value="Phosphatidylinositol 3-kinase Catalytic Subunit, Chain A, domain 1"/>
    <property type="match status" value="5"/>
</dbReference>
<dbReference type="GO" id="GO:0051087">
    <property type="term" value="F:protein-folding chaperone binding"/>
    <property type="evidence" value="ECO:0007669"/>
    <property type="project" value="TreeGrafter"/>
</dbReference>
<feature type="domain" description="Ubiquitin-like" evidence="4">
    <location>
        <begin position="72"/>
        <end position="139"/>
    </location>
</feature>
<accession>A0AAV7KIL2</accession>
<feature type="compositionally biased region" description="Low complexity" evidence="3">
    <location>
        <begin position="565"/>
        <end position="601"/>
    </location>
</feature>
<dbReference type="PROSITE" id="PS50053">
    <property type="entry name" value="UBIQUITIN_2"/>
    <property type="match status" value="6"/>
</dbReference>
<dbReference type="PANTHER" id="PTHR46555:SF1">
    <property type="entry name" value="UBIQUITIN-LIKE PROTEIN 4A"/>
    <property type="match status" value="1"/>
</dbReference>
<dbReference type="AlphaFoldDB" id="A0AAV7KIL2"/>
<feature type="domain" description="Ubiquitin-like" evidence="4">
    <location>
        <begin position="295"/>
        <end position="363"/>
    </location>
</feature>
<evidence type="ECO:0000256" key="1">
    <source>
        <dbReference type="ARBA" id="ARBA00004514"/>
    </source>
</evidence>
<dbReference type="InterPro" id="IPR029071">
    <property type="entry name" value="Ubiquitin-like_domsf"/>
</dbReference>
<evidence type="ECO:0000313" key="6">
    <source>
        <dbReference type="Proteomes" id="UP001165289"/>
    </source>
</evidence>
<dbReference type="EMBL" id="JAKMXF010000019">
    <property type="protein sequence ID" value="KAI6661202.1"/>
    <property type="molecule type" value="Genomic_DNA"/>
</dbReference>
<keyword evidence="2" id="KW-0963">Cytoplasm</keyword>
<feature type="domain" description="Ubiquitin-like" evidence="4">
    <location>
        <begin position="369"/>
        <end position="438"/>
    </location>
</feature>
<protein>
    <submittedName>
        <fullName evidence="5">Polyubiquitin-C</fullName>
    </submittedName>
</protein>
<feature type="compositionally biased region" description="Low complexity" evidence="3">
    <location>
        <begin position="644"/>
        <end position="655"/>
    </location>
</feature>
<feature type="compositionally biased region" description="Polar residues" evidence="3">
    <location>
        <begin position="632"/>
        <end position="643"/>
    </location>
</feature>
<dbReference type="GO" id="GO:0006620">
    <property type="term" value="P:post-translational protein targeting to endoplasmic reticulum membrane"/>
    <property type="evidence" value="ECO:0007669"/>
    <property type="project" value="InterPro"/>
</dbReference>
<organism evidence="5 6">
    <name type="scientific">Oopsacas minuta</name>
    <dbReference type="NCBI Taxonomy" id="111878"/>
    <lineage>
        <taxon>Eukaryota</taxon>
        <taxon>Metazoa</taxon>
        <taxon>Porifera</taxon>
        <taxon>Hexactinellida</taxon>
        <taxon>Hexasterophora</taxon>
        <taxon>Lyssacinosida</taxon>
        <taxon>Leucopsacidae</taxon>
        <taxon>Oopsacas</taxon>
    </lineage>
</organism>
<dbReference type="GO" id="GO:0071816">
    <property type="term" value="P:tail-anchored membrane protein insertion into ER membrane"/>
    <property type="evidence" value="ECO:0007669"/>
    <property type="project" value="TreeGrafter"/>
</dbReference>
<proteinExistence type="predicted"/>
<dbReference type="PANTHER" id="PTHR46555">
    <property type="entry name" value="UBIQUITIN-LIKE PROTEIN 4A"/>
    <property type="match status" value="1"/>
</dbReference>
<feature type="region of interest" description="Disordered" evidence="3">
    <location>
        <begin position="522"/>
        <end position="719"/>
    </location>
</feature>
<reference evidence="5 6" key="1">
    <citation type="journal article" date="2023" name="BMC Biol.">
        <title>The compact genome of the sponge Oopsacas minuta (Hexactinellida) is lacking key metazoan core genes.</title>
        <authorList>
            <person name="Santini S."/>
            <person name="Schenkelaars Q."/>
            <person name="Jourda C."/>
            <person name="Duchesne M."/>
            <person name="Belahbib H."/>
            <person name="Rocher C."/>
            <person name="Selva M."/>
            <person name="Riesgo A."/>
            <person name="Vervoort M."/>
            <person name="Leys S.P."/>
            <person name="Kodjabachian L."/>
            <person name="Le Bivic A."/>
            <person name="Borchiellini C."/>
            <person name="Claverie J.M."/>
            <person name="Renard E."/>
        </authorList>
    </citation>
    <scope>NUCLEOTIDE SEQUENCE [LARGE SCALE GENOMIC DNA]</scope>
    <source>
        <strain evidence="5">SPO-2</strain>
    </source>
</reference>
<dbReference type="InterPro" id="IPR000626">
    <property type="entry name" value="Ubiquitin-like_dom"/>
</dbReference>
<dbReference type="Proteomes" id="UP001165289">
    <property type="component" value="Unassembled WGS sequence"/>
</dbReference>
<feature type="compositionally biased region" description="Polar residues" evidence="3">
    <location>
        <begin position="656"/>
        <end position="671"/>
    </location>
</feature>
<dbReference type="InterPro" id="IPR047154">
    <property type="entry name" value="UBL4A-like"/>
</dbReference>
<feature type="compositionally biased region" description="Low complexity" evidence="3">
    <location>
        <begin position="672"/>
        <end position="713"/>
    </location>
</feature>
<evidence type="ECO:0000259" key="4">
    <source>
        <dbReference type="PROSITE" id="PS50053"/>
    </source>
</evidence>
<comment type="caution">
    <text evidence="5">The sequence shown here is derived from an EMBL/GenBank/DDBJ whole genome shotgun (WGS) entry which is preliminary data.</text>
</comment>
<evidence type="ECO:0000313" key="5">
    <source>
        <dbReference type="EMBL" id="KAI6661202.1"/>
    </source>
</evidence>
<gene>
    <name evidence="5" type="ORF">LOD99_10130</name>
</gene>
<feature type="compositionally biased region" description="Polar residues" evidence="3">
    <location>
        <begin position="602"/>
        <end position="618"/>
    </location>
</feature>
<dbReference type="SUPFAM" id="SSF54236">
    <property type="entry name" value="Ubiquitin-like"/>
    <property type="match status" value="7"/>
</dbReference>
<dbReference type="PRINTS" id="PR00348">
    <property type="entry name" value="UBIQUITIN"/>
</dbReference>
<keyword evidence="6" id="KW-1185">Reference proteome</keyword>
<feature type="domain" description="Ubiquitin-like" evidence="4">
    <location>
        <begin position="1"/>
        <end position="73"/>
    </location>
</feature>